<name>A0A918GC81_9PSEU</name>
<reference evidence="2" key="1">
    <citation type="journal article" date="2014" name="Int. J. Syst. Evol. Microbiol.">
        <title>Complete genome sequence of Corynebacterium casei LMG S-19264T (=DSM 44701T), isolated from a smear-ripened cheese.</title>
        <authorList>
            <consortium name="US DOE Joint Genome Institute (JGI-PGF)"/>
            <person name="Walter F."/>
            <person name="Albersmeier A."/>
            <person name="Kalinowski J."/>
            <person name="Ruckert C."/>
        </authorList>
    </citation>
    <scope>NUCLEOTIDE SEQUENCE</scope>
    <source>
        <strain evidence="2">JCM 3276</strain>
    </source>
</reference>
<dbReference type="InterPro" id="IPR052704">
    <property type="entry name" value="ECF_Sigma-70_Domain"/>
</dbReference>
<evidence type="ECO:0000259" key="1">
    <source>
        <dbReference type="Pfam" id="PF04542"/>
    </source>
</evidence>
<protein>
    <recommendedName>
        <fullName evidence="1">RNA polymerase sigma-70 region 2 domain-containing protein</fullName>
    </recommendedName>
</protein>
<feature type="domain" description="RNA polymerase sigma-70 region 2" evidence="1">
    <location>
        <begin position="12"/>
        <end position="41"/>
    </location>
</feature>
<dbReference type="PANTHER" id="PTHR30173:SF43">
    <property type="entry name" value="ECF RNA POLYMERASE SIGMA FACTOR SIGI-RELATED"/>
    <property type="match status" value="1"/>
</dbReference>
<dbReference type="Gene3D" id="1.10.1740.10">
    <property type="match status" value="1"/>
</dbReference>
<dbReference type="PANTHER" id="PTHR30173">
    <property type="entry name" value="SIGMA 19 FACTOR"/>
    <property type="match status" value="1"/>
</dbReference>
<gene>
    <name evidence="2" type="ORF">GCM10010171_20910</name>
</gene>
<dbReference type="GO" id="GO:0016987">
    <property type="term" value="F:sigma factor activity"/>
    <property type="evidence" value="ECO:0007669"/>
    <property type="project" value="TreeGrafter"/>
</dbReference>
<dbReference type="InterPro" id="IPR013325">
    <property type="entry name" value="RNA_pol_sigma_r2"/>
</dbReference>
<dbReference type="SUPFAM" id="SSF88946">
    <property type="entry name" value="Sigma2 domain of RNA polymerase sigma factors"/>
    <property type="match status" value="1"/>
</dbReference>
<organism evidence="2 3">
    <name type="scientific">Actinokineospora fastidiosa</name>
    <dbReference type="NCBI Taxonomy" id="1816"/>
    <lineage>
        <taxon>Bacteria</taxon>
        <taxon>Bacillati</taxon>
        <taxon>Actinomycetota</taxon>
        <taxon>Actinomycetes</taxon>
        <taxon>Pseudonocardiales</taxon>
        <taxon>Pseudonocardiaceae</taxon>
        <taxon>Actinokineospora</taxon>
    </lineage>
</organism>
<comment type="caution">
    <text evidence="2">The sequence shown here is derived from an EMBL/GenBank/DDBJ whole genome shotgun (WGS) entry which is preliminary data.</text>
</comment>
<reference evidence="2" key="2">
    <citation type="submission" date="2020-09" db="EMBL/GenBank/DDBJ databases">
        <authorList>
            <person name="Sun Q."/>
            <person name="Ohkuma M."/>
        </authorList>
    </citation>
    <scope>NUCLEOTIDE SEQUENCE</scope>
    <source>
        <strain evidence="2">JCM 3276</strain>
    </source>
</reference>
<proteinExistence type="predicted"/>
<dbReference type="Pfam" id="PF04542">
    <property type="entry name" value="Sigma70_r2"/>
    <property type="match status" value="1"/>
</dbReference>
<dbReference type="GO" id="GO:0006352">
    <property type="term" value="P:DNA-templated transcription initiation"/>
    <property type="evidence" value="ECO:0007669"/>
    <property type="project" value="InterPro"/>
</dbReference>
<evidence type="ECO:0000313" key="3">
    <source>
        <dbReference type="Proteomes" id="UP000660680"/>
    </source>
</evidence>
<dbReference type="EMBL" id="BMRB01000002">
    <property type="protein sequence ID" value="GGS27910.1"/>
    <property type="molecule type" value="Genomic_DNA"/>
</dbReference>
<sequence length="55" mass="6071">MIVRAGAVAEAFEAERERLRAVAYRMLGSHADAEDVVQEAWPARRPRTSTTSRAG</sequence>
<dbReference type="InterPro" id="IPR007627">
    <property type="entry name" value="RNA_pol_sigma70_r2"/>
</dbReference>
<keyword evidence="3" id="KW-1185">Reference proteome</keyword>
<evidence type="ECO:0000313" key="2">
    <source>
        <dbReference type="EMBL" id="GGS27910.1"/>
    </source>
</evidence>
<accession>A0A918GC81</accession>
<dbReference type="Proteomes" id="UP000660680">
    <property type="component" value="Unassembled WGS sequence"/>
</dbReference>
<dbReference type="AlphaFoldDB" id="A0A918GC81"/>